<accession>A0A4R6M660</accession>
<name>A0A4R6M660_9GAMM</name>
<gene>
    <name evidence="2" type="ORF">DFP79_2522</name>
</gene>
<reference evidence="2 3" key="1">
    <citation type="submission" date="2019-03" db="EMBL/GenBank/DDBJ databases">
        <title>Genomic Encyclopedia of Type Strains, Phase III (KMG-III): the genomes of soil and plant-associated and newly described type strains.</title>
        <authorList>
            <person name="Whitman W."/>
        </authorList>
    </citation>
    <scope>NUCLEOTIDE SEQUENCE [LARGE SCALE GENOMIC DNA]</scope>
    <source>
        <strain evidence="2 3">CECT 7378</strain>
    </source>
</reference>
<evidence type="ECO:0000313" key="3">
    <source>
        <dbReference type="Proteomes" id="UP000294656"/>
    </source>
</evidence>
<sequence>MNDATIYLLHGAGAGHQSDFLVELKSQLSLTTGLEVIPITLDYMKVMEETSSRRPPPKFEKLVEEVKSVIPENQPCFIVGKSMGARIATQLTESHNVKGVVCFGFPFYPTKKPEKNRLSYLAAVTKPCLIFQGTKDSLGNFDWVDQQVLSSLVDIEWIDGANHDFKRAKKYNMSINQLICEMTHTANTWMAQYSL</sequence>
<dbReference type="InterPro" id="IPR029058">
    <property type="entry name" value="AB_hydrolase_fold"/>
</dbReference>
<dbReference type="EMBL" id="SNXC01000013">
    <property type="protein sequence ID" value="TDO96754.1"/>
    <property type="molecule type" value="Genomic_DNA"/>
</dbReference>
<evidence type="ECO:0000313" key="2">
    <source>
        <dbReference type="EMBL" id="TDO96754.1"/>
    </source>
</evidence>
<dbReference type="AlphaFoldDB" id="A0A4R6M660"/>
<dbReference type="InterPro" id="IPR046879">
    <property type="entry name" value="KANL3/Tex30_Abhydrolase"/>
</dbReference>
<feature type="domain" description="KANL3/Tex30 alpha/beta hydrolase-like" evidence="1">
    <location>
        <begin position="3"/>
        <end position="190"/>
    </location>
</feature>
<organism evidence="2 3">
    <name type="scientific">Marinomonas balearica</name>
    <dbReference type="NCBI Taxonomy" id="491947"/>
    <lineage>
        <taxon>Bacteria</taxon>
        <taxon>Pseudomonadati</taxon>
        <taxon>Pseudomonadota</taxon>
        <taxon>Gammaproteobacteria</taxon>
        <taxon>Oceanospirillales</taxon>
        <taxon>Oceanospirillaceae</taxon>
        <taxon>Marinomonas</taxon>
    </lineage>
</organism>
<dbReference type="RefSeq" id="WP_133504260.1">
    <property type="nucleotide sequence ID" value="NZ_SNXC01000013.1"/>
</dbReference>
<dbReference type="InterPro" id="IPR026555">
    <property type="entry name" value="NSL3/Tex30"/>
</dbReference>
<comment type="caution">
    <text evidence="2">The sequence shown here is derived from an EMBL/GenBank/DDBJ whole genome shotgun (WGS) entry which is preliminary data.</text>
</comment>
<keyword evidence="3" id="KW-1185">Reference proteome</keyword>
<dbReference type="Gene3D" id="3.40.50.1820">
    <property type="entry name" value="alpha/beta hydrolase"/>
    <property type="match status" value="1"/>
</dbReference>
<dbReference type="SUPFAM" id="SSF53474">
    <property type="entry name" value="alpha/beta-Hydrolases"/>
    <property type="match status" value="1"/>
</dbReference>
<dbReference type="Pfam" id="PF20408">
    <property type="entry name" value="Abhydrolase_11"/>
    <property type="match status" value="1"/>
</dbReference>
<evidence type="ECO:0000259" key="1">
    <source>
        <dbReference type="Pfam" id="PF20408"/>
    </source>
</evidence>
<dbReference type="OrthoDB" id="652634at2"/>
<dbReference type="Proteomes" id="UP000294656">
    <property type="component" value="Unassembled WGS sequence"/>
</dbReference>
<protein>
    <recommendedName>
        <fullName evidence="1">KANL3/Tex30 alpha/beta hydrolase-like domain-containing protein</fullName>
    </recommendedName>
</protein>
<dbReference type="PANTHER" id="PTHR13136">
    <property type="entry name" value="TESTIS DEVELOPMENT PROTEIN PRTD"/>
    <property type="match status" value="1"/>
</dbReference>
<proteinExistence type="predicted"/>
<dbReference type="PANTHER" id="PTHR13136:SF11">
    <property type="entry name" value="TESTIS-EXPRESSED PROTEIN 30"/>
    <property type="match status" value="1"/>
</dbReference>